<proteinExistence type="predicted"/>
<accession>A0AAD5N6G2</accession>
<evidence type="ECO:0000313" key="1">
    <source>
        <dbReference type="EMBL" id="KAJ1363471.1"/>
    </source>
</evidence>
<dbReference type="AlphaFoldDB" id="A0AAD5N6G2"/>
<organism evidence="1 2">
    <name type="scientific">Parelaphostrongylus tenuis</name>
    <name type="common">Meningeal worm</name>
    <dbReference type="NCBI Taxonomy" id="148309"/>
    <lineage>
        <taxon>Eukaryota</taxon>
        <taxon>Metazoa</taxon>
        <taxon>Ecdysozoa</taxon>
        <taxon>Nematoda</taxon>
        <taxon>Chromadorea</taxon>
        <taxon>Rhabditida</taxon>
        <taxon>Rhabditina</taxon>
        <taxon>Rhabditomorpha</taxon>
        <taxon>Strongyloidea</taxon>
        <taxon>Metastrongylidae</taxon>
        <taxon>Parelaphostrongylus</taxon>
    </lineage>
</organism>
<gene>
    <name evidence="1" type="ORF">KIN20_023345</name>
</gene>
<sequence length="128" mass="14355">MDRVYDCSYNCVRQLRRRDIVLSAKNGSPVNDFALHAVIRNIRTLSASIPLRTALFLASRRLGRLRREVTDACSKAEAGWKSAGDRRLANTADDPSAPRPIGQLLRCLRGNVWLYILLKQNDMATAVT</sequence>
<comment type="caution">
    <text evidence="1">The sequence shown here is derived from an EMBL/GenBank/DDBJ whole genome shotgun (WGS) entry which is preliminary data.</text>
</comment>
<name>A0AAD5N6G2_PARTN</name>
<dbReference type="Proteomes" id="UP001196413">
    <property type="component" value="Unassembled WGS sequence"/>
</dbReference>
<protein>
    <submittedName>
        <fullName evidence="1">Uncharacterized protein</fullName>
    </submittedName>
</protein>
<evidence type="ECO:0000313" key="2">
    <source>
        <dbReference type="Proteomes" id="UP001196413"/>
    </source>
</evidence>
<reference evidence="1" key="1">
    <citation type="submission" date="2021-06" db="EMBL/GenBank/DDBJ databases">
        <title>Parelaphostrongylus tenuis whole genome reference sequence.</title>
        <authorList>
            <person name="Garwood T.J."/>
            <person name="Larsen P.A."/>
            <person name="Fountain-Jones N.M."/>
            <person name="Garbe J.R."/>
            <person name="Macchietto M.G."/>
            <person name="Kania S.A."/>
            <person name="Gerhold R.W."/>
            <person name="Richards J.E."/>
            <person name="Wolf T.M."/>
        </authorList>
    </citation>
    <scope>NUCLEOTIDE SEQUENCE</scope>
    <source>
        <strain evidence="1">MNPRO001-30</strain>
        <tissue evidence="1">Meninges</tissue>
    </source>
</reference>
<keyword evidence="2" id="KW-1185">Reference proteome</keyword>
<dbReference type="EMBL" id="JAHQIW010004735">
    <property type="protein sequence ID" value="KAJ1363471.1"/>
    <property type="molecule type" value="Genomic_DNA"/>
</dbReference>